<dbReference type="NCBIfam" id="TIGR04183">
    <property type="entry name" value="Por_Secre_tail"/>
    <property type="match status" value="1"/>
</dbReference>
<dbReference type="InterPro" id="IPR030392">
    <property type="entry name" value="S74_ICA"/>
</dbReference>
<dbReference type="GO" id="GO:0003700">
    <property type="term" value="F:DNA-binding transcription factor activity"/>
    <property type="evidence" value="ECO:0007669"/>
    <property type="project" value="TreeGrafter"/>
</dbReference>
<reference evidence="3" key="1">
    <citation type="submission" date="2019-08" db="EMBL/GenBank/DDBJ databases">
        <authorList>
            <person name="Kucharzyk K."/>
            <person name="Murdoch R.W."/>
            <person name="Higgins S."/>
            <person name="Loffler F."/>
        </authorList>
    </citation>
    <scope>NUCLEOTIDE SEQUENCE</scope>
</reference>
<dbReference type="GO" id="GO:0005789">
    <property type="term" value="C:endoplasmic reticulum membrane"/>
    <property type="evidence" value="ECO:0007669"/>
    <property type="project" value="TreeGrafter"/>
</dbReference>
<sequence>MFMKNYFITIILLLLCISANAQIRVESNGAVHVGTFRENNDLHQVTNLQILGRNGDARSASKASFGDMGRQANQGWNVFLGEWTNDDTDMMWLHGKYGTYFTYGDAIDKTFAYYDLLKGNQFVFNTAVTATSFNLPSDERLKENIQEIKQPLSSLIKLNGVDYNYKSKPGKLKTKSTDGSLTAKEIRDIAFFDKWDKEQEKKAIKKRHGFVAQELQEVFPELVDEQDGYLSVDYIGLIPVIVEGIKEMQSIITQQNEKIKSLETLLEKSDNLNFQTQGTTTGNEKIEITNGISLNQNIPNPFNSSTEIAYSIPAGVENAVMNIYNINGTLIKKISLDNSLTSGSVKISSSDVPKGVLVYTLTANGKIIDQKRMINQ</sequence>
<evidence type="ECO:0000259" key="2">
    <source>
        <dbReference type="PROSITE" id="PS51688"/>
    </source>
</evidence>
<dbReference type="Pfam" id="PF13884">
    <property type="entry name" value="Peptidase_S74"/>
    <property type="match status" value="2"/>
</dbReference>
<dbReference type="PROSITE" id="PS51688">
    <property type="entry name" value="ICA"/>
    <property type="match status" value="1"/>
</dbReference>
<dbReference type="GO" id="GO:0043565">
    <property type="term" value="F:sequence-specific DNA binding"/>
    <property type="evidence" value="ECO:0007669"/>
    <property type="project" value="TreeGrafter"/>
</dbReference>
<dbReference type="InterPro" id="IPR026444">
    <property type="entry name" value="Secre_tail"/>
</dbReference>
<dbReference type="GO" id="GO:0045893">
    <property type="term" value="P:positive regulation of DNA-templated transcription"/>
    <property type="evidence" value="ECO:0007669"/>
    <property type="project" value="TreeGrafter"/>
</dbReference>
<accession>A0A644WWT5</accession>
<dbReference type="AlphaFoldDB" id="A0A644WWT5"/>
<protein>
    <recommendedName>
        <fullName evidence="2">Peptidase S74 domain-containing protein</fullName>
    </recommendedName>
</protein>
<evidence type="ECO:0000256" key="1">
    <source>
        <dbReference type="SAM" id="Coils"/>
    </source>
</evidence>
<dbReference type="GO" id="GO:0016540">
    <property type="term" value="P:protein autoprocessing"/>
    <property type="evidence" value="ECO:0007669"/>
    <property type="project" value="TreeGrafter"/>
</dbReference>
<dbReference type="InterPro" id="IPR051577">
    <property type="entry name" value="MRF-like"/>
</dbReference>
<comment type="caution">
    <text evidence="3">The sequence shown here is derived from an EMBL/GenBank/DDBJ whole genome shotgun (WGS) entry which is preliminary data.</text>
</comment>
<dbReference type="EMBL" id="VSSQ01001441">
    <property type="protein sequence ID" value="MPM08360.1"/>
    <property type="molecule type" value="Genomic_DNA"/>
</dbReference>
<dbReference type="PANTHER" id="PTHR13029">
    <property type="match status" value="1"/>
</dbReference>
<proteinExistence type="predicted"/>
<evidence type="ECO:0000313" key="3">
    <source>
        <dbReference type="EMBL" id="MPM08360.1"/>
    </source>
</evidence>
<keyword evidence="1" id="KW-0175">Coiled coil</keyword>
<feature type="coiled-coil region" evidence="1">
    <location>
        <begin position="245"/>
        <end position="272"/>
    </location>
</feature>
<gene>
    <name evidence="3" type="ORF">SDC9_54672</name>
</gene>
<feature type="domain" description="Peptidase S74" evidence="2">
    <location>
        <begin position="137"/>
        <end position="259"/>
    </location>
</feature>
<dbReference type="PANTHER" id="PTHR13029:SF18">
    <property type="entry name" value="MYELIN REGULATORY FACTOR HOMOLOG 1"/>
    <property type="match status" value="1"/>
</dbReference>
<dbReference type="GO" id="GO:0005634">
    <property type="term" value="C:nucleus"/>
    <property type="evidence" value="ECO:0007669"/>
    <property type="project" value="TreeGrafter"/>
</dbReference>
<name>A0A644WWT5_9ZZZZ</name>
<organism evidence="3">
    <name type="scientific">bioreactor metagenome</name>
    <dbReference type="NCBI Taxonomy" id="1076179"/>
    <lineage>
        <taxon>unclassified sequences</taxon>
        <taxon>metagenomes</taxon>
        <taxon>ecological metagenomes</taxon>
    </lineage>
</organism>